<dbReference type="CDD" id="cd03293">
    <property type="entry name" value="ABC_NrtD_SsuB_transporters"/>
    <property type="match status" value="1"/>
</dbReference>
<sequence length="438" mass="47097">MTSVTTGETLIELRAIDMSFTGASGEPLTVLDRVNLRLREGEIVALLGRSGSGKSTLLRLIAGLLAPTSGQVIYRDRPLRGTNPGAALVFQSFALMPWLSVQDNVELGLAARGVAPALRRRRALEAIDRIGLDGFESAYPKELSGGMRQRVGFARALVLEPDLLLMDEPFSALDVLTAENLRTELVNLWSAKDFPTKCVCIVTHNIEEAVQLADRVLVLSSNPGRIIAEVDVAQPRPRNRRAPGFQALVDEIYGLLTGRDTETTATPDETSTPFAVPLPDASVGGIAGLLELVSGNAGRADLPVVADELNFELDDLMPLVDAAALLGFLLVDAGDVMLTTVGANFTHADIQASKAIFATQARRRAPLVRTVCSALIGSGDHSVRADFILDLLKRGFSDEDARRQLQLAIEWGRYGELFDYDTDSGRITADPAADLRAG</sequence>
<evidence type="ECO:0000256" key="1">
    <source>
        <dbReference type="ARBA" id="ARBA00022448"/>
    </source>
</evidence>
<dbReference type="PROSITE" id="PS00211">
    <property type="entry name" value="ABC_TRANSPORTER_1"/>
    <property type="match status" value="1"/>
</dbReference>
<keyword evidence="1" id="KW-0813">Transport</keyword>
<keyword evidence="6" id="KW-1185">Reference proteome</keyword>
<dbReference type="Pfam" id="PF09821">
    <property type="entry name" value="AAA_assoc_C"/>
    <property type="match status" value="1"/>
</dbReference>
<name>A0A386ZCM7_9NOCA</name>
<dbReference type="SMART" id="SM00382">
    <property type="entry name" value="AAA"/>
    <property type="match status" value="1"/>
</dbReference>
<evidence type="ECO:0000259" key="4">
    <source>
        <dbReference type="PROSITE" id="PS50893"/>
    </source>
</evidence>
<reference evidence="5 6" key="1">
    <citation type="submission" date="2018-09" db="EMBL/GenBank/DDBJ databases">
        <title>Nocardia yunnanensis sp. nov., an actinomycete isolated from a soil sample.</title>
        <authorList>
            <person name="Zhang J."/>
        </authorList>
    </citation>
    <scope>NUCLEOTIDE SEQUENCE [LARGE SCALE GENOMIC DNA]</scope>
    <source>
        <strain evidence="5 6">CFHS0054</strain>
    </source>
</reference>
<dbReference type="SUPFAM" id="SSF52540">
    <property type="entry name" value="P-loop containing nucleoside triphosphate hydrolases"/>
    <property type="match status" value="1"/>
</dbReference>
<dbReference type="RefSeq" id="WP_120737793.1">
    <property type="nucleotide sequence ID" value="NZ_CP032568.1"/>
</dbReference>
<dbReference type="KEGG" id="nyu:D7D52_17475"/>
<dbReference type="AlphaFoldDB" id="A0A386ZCM7"/>
<dbReference type="InterPro" id="IPR017871">
    <property type="entry name" value="ABC_transporter-like_CS"/>
</dbReference>
<feature type="domain" description="ABC transporter" evidence="4">
    <location>
        <begin position="13"/>
        <end position="246"/>
    </location>
</feature>
<dbReference type="GO" id="GO:0005524">
    <property type="term" value="F:ATP binding"/>
    <property type="evidence" value="ECO:0007669"/>
    <property type="project" value="UniProtKB-KW"/>
</dbReference>
<dbReference type="InterPro" id="IPR027417">
    <property type="entry name" value="P-loop_NTPase"/>
</dbReference>
<dbReference type="OrthoDB" id="8773773at2"/>
<dbReference type="PANTHER" id="PTHR42788:SF13">
    <property type="entry name" value="ALIPHATIC SULFONATES IMPORT ATP-BINDING PROTEIN SSUB"/>
    <property type="match status" value="1"/>
</dbReference>
<dbReference type="PROSITE" id="PS50893">
    <property type="entry name" value="ABC_TRANSPORTER_2"/>
    <property type="match status" value="1"/>
</dbReference>
<evidence type="ECO:0000256" key="3">
    <source>
        <dbReference type="ARBA" id="ARBA00022840"/>
    </source>
</evidence>
<dbReference type="GO" id="GO:0016887">
    <property type="term" value="F:ATP hydrolysis activity"/>
    <property type="evidence" value="ECO:0007669"/>
    <property type="project" value="InterPro"/>
</dbReference>
<keyword evidence="2" id="KW-0547">Nucleotide-binding</keyword>
<dbReference type="InterPro" id="IPR018632">
    <property type="entry name" value="AAA-associated_dom_C"/>
</dbReference>
<organism evidence="5 6">
    <name type="scientific">Nocardia yunnanensis</name>
    <dbReference type="NCBI Taxonomy" id="2382165"/>
    <lineage>
        <taxon>Bacteria</taxon>
        <taxon>Bacillati</taxon>
        <taxon>Actinomycetota</taxon>
        <taxon>Actinomycetes</taxon>
        <taxon>Mycobacteriales</taxon>
        <taxon>Nocardiaceae</taxon>
        <taxon>Nocardia</taxon>
    </lineage>
</organism>
<proteinExistence type="predicted"/>
<evidence type="ECO:0000313" key="5">
    <source>
        <dbReference type="EMBL" id="AYF75360.1"/>
    </source>
</evidence>
<dbReference type="EMBL" id="CP032568">
    <property type="protein sequence ID" value="AYF75360.1"/>
    <property type="molecule type" value="Genomic_DNA"/>
</dbReference>
<dbReference type="Gene3D" id="3.40.50.300">
    <property type="entry name" value="P-loop containing nucleotide triphosphate hydrolases"/>
    <property type="match status" value="1"/>
</dbReference>
<dbReference type="Proteomes" id="UP000267164">
    <property type="component" value="Chromosome"/>
</dbReference>
<gene>
    <name evidence="5" type="ORF">D7D52_17475</name>
</gene>
<dbReference type="InterPro" id="IPR003439">
    <property type="entry name" value="ABC_transporter-like_ATP-bd"/>
</dbReference>
<dbReference type="PANTHER" id="PTHR42788">
    <property type="entry name" value="TAURINE IMPORT ATP-BINDING PROTEIN-RELATED"/>
    <property type="match status" value="1"/>
</dbReference>
<keyword evidence="3 5" id="KW-0067">ATP-binding</keyword>
<accession>A0A386ZCM7</accession>
<dbReference type="InterPro" id="IPR050166">
    <property type="entry name" value="ABC_transporter_ATP-bind"/>
</dbReference>
<evidence type="ECO:0000256" key="2">
    <source>
        <dbReference type="ARBA" id="ARBA00022741"/>
    </source>
</evidence>
<dbReference type="InterPro" id="IPR003593">
    <property type="entry name" value="AAA+_ATPase"/>
</dbReference>
<dbReference type="Pfam" id="PF00005">
    <property type="entry name" value="ABC_tran"/>
    <property type="match status" value="1"/>
</dbReference>
<evidence type="ECO:0000313" key="6">
    <source>
        <dbReference type="Proteomes" id="UP000267164"/>
    </source>
</evidence>
<protein>
    <submittedName>
        <fullName evidence="5">ATP-binding cassette domain-containing protein</fullName>
    </submittedName>
</protein>